<sequence>MNPSETPSSPINSAKSRLTEEQKKRNHIESEKKRREAIRNGFDRLSTIVPGMQGQARSEAIVLAATVDYMRSMIKQKDQIYAAAMAKGWTPEQFNRYYQVAEQEARAMENMPLPVNSAGVPVPNQNTAQAASHLQAESQQQANLGGTAPTDTPAPQLTPVTPATPATPGPPAASNGVASSSANGEEQGRESDEKPSSAT</sequence>
<dbReference type="Pfam" id="PF23181">
    <property type="entry name" value="bHLH_INO4"/>
    <property type="match status" value="1"/>
</dbReference>
<dbReference type="SMART" id="SM00353">
    <property type="entry name" value="HLH"/>
    <property type="match status" value="1"/>
</dbReference>
<evidence type="ECO:0000313" key="8">
    <source>
        <dbReference type="EMBL" id="GIZ42700.1"/>
    </source>
</evidence>
<dbReference type="Gene3D" id="4.10.280.10">
    <property type="entry name" value="Helix-loop-helix DNA-binding domain"/>
    <property type="match status" value="1"/>
</dbReference>
<comment type="caution">
    <text evidence="8">The sequence shown here is derived from an EMBL/GenBank/DDBJ whole genome shotgun (WGS) entry which is preliminary data.</text>
</comment>
<dbReference type="GO" id="GO:0046983">
    <property type="term" value="F:protein dimerization activity"/>
    <property type="evidence" value="ECO:0007669"/>
    <property type="project" value="InterPro"/>
</dbReference>
<organism evidence="8 9">
    <name type="scientific">Cercospora kikuchii</name>
    <dbReference type="NCBI Taxonomy" id="84275"/>
    <lineage>
        <taxon>Eukaryota</taxon>
        <taxon>Fungi</taxon>
        <taxon>Dikarya</taxon>
        <taxon>Ascomycota</taxon>
        <taxon>Pezizomycotina</taxon>
        <taxon>Dothideomycetes</taxon>
        <taxon>Dothideomycetidae</taxon>
        <taxon>Mycosphaerellales</taxon>
        <taxon>Mycosphaerellaceae</taxon>
        <taxon>Cercospora</taxon>
    </lineage>
</organism>
<dbReference type="InterPro" id="IPR057072">
    <property type="entry name" value="bHLH_INO4"/>
</dbReference>
<feature type="compositionally biased region" description="Polar residues" evidence="6">
    <location>
        <begin position="123"/>
        <end position="144"/>
    </location>
</feature>
<evidence type="ECO:0000256" key="2">
    <source>
        <dbReference type="ARBA" id="ARBA00023015"/>
    </source>
</evidence>
<dbReference type="RefSeq" id="XP_044657187.1">
    <property type="nucleotide sequence ID" value="XM_044801252.1"/>
</dbReference>
<evidence type="ECO:0000313" key="9">
    <source>
        <dbReference type="Proteomes" id="UP000825890"/>
    </source>
</evidence>
<dbReference type="InterPro" id="IPR052207">
    <property type="entry name" value="Max-like/E-box_TFs"/>
</dbReference>
<keyword evidence="9" id="KW-1185">Reference proteome</keyword>
<dbReference type="PANTHER" id="PTHR15741">
    <property type="entry name" value="BASIC HELIX-LOOP-HELIX ZIP TRANSCRIPTION FACTOR"/>
    <property type="match status" value="1"/>
</dbReference>
<comment type="subcellular location">
    <subcellularLocation>
        <location evidence="1">Nucleus</location>
    </subcellularLocation>
</comment>
<evidence type="ECO:0000256" key="3">
    <source>
        <dbReference type="ARBA" id="ARBA00023125"/>
    </source>
</evidence>
<feature type="compositionally biased region" description="Low complexity" evidence="6">
    <location>
        <begin position="153"/>
        <end position="164"/>
    </location>
</feature>
<dbReference type="PROSITE" id="PS50888">
    <property type="entry name" value="BHLH"/>
    <property type="match status" value="1"/>
</dbReference>
<keyword evidence="3" id="KW-0238">DNA-binding</keyword>
<dbReference type="OrthoDB" id="5778525at2759"/>
<gene>
    <name evidence="8" type="ORF">CKM354_000595900</name>
</gene>
<feature type="region of interest" description="Disordered" evidence="6">
    <location>
        <begin position="1"/>
        <end position="37"/>
    </location>
</feature>
<proteinExistence type="predicted"/>
<feature type="compositionally biased region" description="Basic and acidic residues" evidence="6">
    <location>
        <begin position="186"/>
        <end position="199"/>
    </location>
</feature>
<keyword evidence="4" id="KW-0804">Transcription</keyword>
<evidence type="ECO:0000259" key="7">
    <source>
        <dbReference type="PROSITE" id="PS50888"/>
    </source>
</evidence>
<keyword evidence="2" id="KW-0805">Transcription regulation</keyword>
<dbReference type="Proteomes" id="UP000825890">
    <property type="component" value="Unassembled WGS sequence"/>
</dbReference>
<dbReference type="InterPro" id="IPR011598">
    <property type="entry name" value="bHLH_dom"/>
</dbReference>
<dbReference type="SUPFAM" id="SSF47459">
    <property type="entry name" value="HLH, helix-loop-helix DNA-binding domain"/>
    <property type="match status" value="1"/>
</dbReference>
<evidence type="ECO:0000256" key="6">
    <source>
        <dbReference type="SAM" id="MobiDB-lite"/>
    </source>
</evidence>
<evidence type="ECO:0000256" key="5">
    <source>
        <dbReference type="ARBA" id="ARBA00023242"/>
    </source>
</evidence>
<evidence type="ECO:0000256" key="4">
    <source>
        <dbReference type="ARBA" id="ARBA00023163"/>
    </source>
</evidence>
<evidence type="ECO:0000256" key="1">
    <source>
        <dbReference type="ARBA" id="ARBA00004123"/>
    </source>
</evidence>
<dbReference type="AlphaFoldDB" id="A0A9P3CN33"/>
<protein>
    <recommendedName>
        <fullName evidence="7">BHLH domain-containing protein</fullName>
    </recommendedName>
</protein>
<dbReference type="InterPro" id="IPR036638">
    <property type="entry name" value="HLH_DNA-bd_sf"/>
</dbReference>
<dbReference type="PANTHER" id="PTHR15741:SF27">
    <property type="entry name" value="TRANSCRIPTION FACTOR AP-4"/>
    <property type="match status" value="1"/>
</dbReference>
<dbReference type="EMBL" id="BOLY01000003">
    <property type="protein sequence ID" value="GIZ42700.1"/>
    <property type="molecule type" value="Genomic_DNA"/>
</dbReference>
<dbReference type="GO" id="GO:0000978">
    <property type="term" value="F:RNA polymerase II cis-regulatory region sequence-specific DNA binding"/>
    <property type="evidence" value="ECO:0007669"/>
    <property type="project" value="TreeGrafter"/>
</dbReference>
<dbReference type="GO" id="GO:0000981">
    <property type="term" value="F:DNA-binding transcription factor activity, RNA polymerase II-specific"/>
    <property type="evidence" value="ECO:0007669"/>
    <property type="project" value="TreeGrafter"/>
</dbReference>
<feature type="region of interest" description="Disordered" evidence="6">
    <location>
        <begin position="116"/>
        <end position="199"/>
    </location>
</feature>
<feature type="compositionally biased region" description="Basic and acidic residues" evidence="6">
    <location>
        <begin position="17"/>
        <end position="37"/>
    </location>
</feature>
<dbReference type="GO" id="GO:0005634">
    <property type="term" value="C:nucleus"/>
    <property type="evidence" value="ECO:0007669"/>
    <property type="project" value="UniProtKB-SubCell"/>
</dbReference>
<feature type="compositionally biased region" description="Low complexity" evidence="6">
    <location>
        <begin position="172"/>
        <end position="184"/>
    </location>
</feature>
<accession>A0A9P3CN33</accession>
<keyword evidence="5" id="KW-0539">Nucleus</keyword>
<dbReference type="GeneID" id="68291534"/>
<feature type="domain" description="BHLH" evidence="7">
    <location>
        <begin position="22"/>
        <end position="73"/>
    </location>
</feature>
<name>A0A9P3CN33_9PEZI</name>
<reference evidence="8 9" key="1">
    <citation type="submission" date="2021-01" db="EMBL/GenBank/DDBJ databases">
        <title>Cercospora kikuchii MAFF 305040 whole genome shotgun sequence.</title>
        <authorList>
            <person name="Kashiwa T."/>
            <person name="Suzuki T."/>
        </authorList>
    </citation>
    <scope>NUCLEOTIDE SEQUENCE [LARGE SCALE GENOMIC DNA]</scope>
    <source>
        <strain evidence="8 9">MAFF 305040</strain>
    </source>
</reference>
<feature type="compositionally biased region" description="Polar residues" evidence="6">
    <location>
        <begin position="1"/>
        <end position="16"/>
    </location>
</feature>